<name>A0ABU1Y8X1_9FLAO</name>
<comment type="caution">
    <text evidence="1">The sequence shown here is derived from an EMBL/GenBank/DDBJ whole genome shotgun (WGS) entry which is preliminary data.</text>
</comment>
<sequence>MYILGLREDPIAIRFVISECSISSTCLPDKLKIKILSIVAESSTLRLKVDVDGFEYNAICLAS</sequence>
<dbReference type="EMBL" id="JAVDWQ010000008">
    <property type="protein sequence ID" value="MDR7210683.1"/>
    <property type="molecule type" value="Genomic_DNA"/>
</dbReference>
<proteinExistence type="predicted"/>
<protein>
    <submittedName>
        <fullName evidence="1">Uncharacterized protein</fullName>
    </submittedName>
</protein>
<reference evidence="1 2" key="1">
    <citation type="submission" date="2023-07" db="EMBL/GenBank/DDBJ databases">
        <title>Sorghum-associated microbial communities from plants grown in Nebraska, USA.</title>
        <authorList>
            <person name="Schachtman D."/>
        </authorList>
    </citation>
    <scope>NUCLEOTIDE SEQUENCE [LARGE SCALE GENOMIC DNA]</scope>
    <source>
        <strain evidence="1 2">4129</strain>
    </source>
</reference>
<organism evidence="1 2">
    <name type="scientific">Flavobacterium piscis</name>
    <dbReference type="NCBI Taxonomy" id="1114874"/>
    <lineage>
        <taxon>Bacteria</taxon>
        <taxon>Pseudomonadati</taxon>
        <taxon>Bacteroidota</taxon>
        <taxon>Flavobacteriia</taxon>
        <taxon>Flavobacteriales</taxon>
        <taxon>Flavobacteriaceae</taxon>
        <taxon>Flavobacterium</taxon>
    </lineage>
</organism>
<evidence type="ECO:0000313" key="2">
    <source>
        <dbReference type="Proteomes" id="UP001269081"/>
    </source>
</evidence>
<dbReference type="Proteomes" id="UP001269081">
    <property type="component" value="Unassembled WGS sequence"/>
</dbReference>
<accession>A0ABU1Y8X1</accession>
<keyword evidence="2" id="KW-1185">Reference proteome</keyword>
<gene>
    <name evidence="1" type="ORF">J2W48_002633</name>
</gene>
<evidence type="ECO:0000313" key="1">
    <source>
        <dbReference type="EMBL" id="MDR7210683.1"/>
    </source>
</evidence>